<keyword evidence="1" id="KW-0808">Transferase</keyword>
<dbReference type="GO" id="GO:0005634">
    <property type="term" value="C:nucleus"/>
    <property type="evidence" value="ECO:0007669"/>
    <property type="project" value="TreeGrafter"/>
</dbReference>
<evidence type="ECO:0000313" key="1">
    <source>
        <dbReference type="EMBL" id="KOC71366.1"/>
    </source>
</evidence>
<dbReference type="GO" id="GO:0044547">
    <property type="term" value="F:DNA topoisomerase binding"/>
    <property type="evidence" value="ECO:0007669"/>
    <property type="project" value="TreeGrafter"/>
</dbReference>
<accession>A0A0L7RKV3</accession>
<dbReference type="GO" id="GO:0003697">
    <property type="term" value="F:single-stranded DNA binding"/>
    <property type="evidence" value="ECO:0007669"/>
    <property type="project" value="TreeGrafter"/>
</dbReference>
<dbReference type="GO" id="GO:0032259">
    <property type="term" value="P:methylation"/>
    <property type="evidence" value="ECO:0007669"/>
    <property type="project" value="UniProtKB-KW"/>
</dbReference>
<dbReference type="GO" id="GO:0035861">
    <property type="term" value="C:site of double-strand break"/>
    <property type="evidence" value="ECO:0007669"/>
    <property type="project" value="TreeGrafter"/>
</dbReference>
<proteinExistence type="predicted"/>
<protein>
    <submittedName>
        <fullName evidence="1">Histone-lysine N-methyltransferase SETMAR</fullName>
    </submittedName>
</protein>
<gene>
    <name evidence="1" type="ORF">WH47_02411</name>
</gene>
<evidence type="ECO:0000313" key="2">
    <source>
        <dbReference type="Proteomes" id="UP000053825"/>
    </source>
</evidence>
<dbReference type="InterPro" id="IPR052709">
    <property type="entry name" value="Transposase-MT_Hybrid"/>
</dbReference>
<dbReference type="STRING" id="597456.A0A0L7RKV3"/>
<dbReference type="Gene3D" id="3.30.420.10">
    <property type="entry name" value="Ribonuclease H-like superfamily/Ribonuclease H"/>
    <property type="match status" value="1"/>
</dbReference>
<dbReference type="PANTHER" id="PTHR46060:SF2">
    <property type="entry name" value="HISTONE-LYSINE N-METHYLTRANSFERASE SETMAR"/>
    <property type="match status" value="1"/>
</dbReference>
<dbReference type="EMBL" id="KQ414568">
    <property type="protein sequence ID" value="KOC71366.1"/>
    <property type="molecule type" value="Genomic_DNA"/>
</dbReference>
<sequence length="128" mass="15046">SVKAQLVIIMHKKLFVKQASLVNRKGPILLHDNASAHLSQFTIWKIHELGYETLKHPPYSPDLSPTDYHFFKHFDNFLREKIFRDKEDAVNTFVEFINSRTPGFYCNGIETLVKRWKNCIESNGNYFD</sequence>
<dbReference type="GO" id="GO:0000793">
    <property type="term" value="C:condensed chromosome"/>
    <property type="evidence" value="ECO:0007669"/>
    <property type="project" value="TreeGrafter"/>
</dbReference>
<organism evidence="1 2">
    <name type="scientific">Habropoda laboriosa</name>
    <dbReference type="NCBI Taxonomy" id="597456"/>
    <lineage>
        <taxon>Eukaryota</taxon>
        <taxon>Metazoa</taxon>
        <taxon>Ecdysozoa</taxon>
        <taxon>Arthropoda</taxon>
        <taxon>Hexapoda</taxon>
        <taxon>Insecta</taxon>
        <taxon>Pterygota</taxon>
        <taxon>Neoptera</taxon>
        <taxon>Endopterygota</taxon>
        <taxon>Hymenoptera</taxon>
        <taxon>Apocrita</taxon>
        <taxon>Aculeata</taxon>
        <taxon>Apoidea</taxon>
        <taxon>Anthophila</taxon>
        <taxon>Apidae</taxon>
        <taxon>Habropoda</taxon>
    </lineage>
</organism>
<dbReference type="GO" id="GO:0015074">
    <property type="term" value="P:DNA integration"/>
    <property type="evidence" value="ECO:0007669"/>
    <property type="project" value="TreeGrafter"/>
</dbReference>
<dbReference type="GO" id="GO:0042800">
    <property type="term" value="F:histone H3K4 methyltransferase activity"/>
    <property type="evidence" value="ECO:0007669"/>
    <property type="project" value="TreeGrafter"/>
</dbReference>
<dbReference type="AlphaFoldDB" id="A0A0L7RKV3"/>
<dbReference type="InterPro" id="IPR036397">
    <property type="entry name" value="RNaseH_sf"/>
</dbReference>
<dbReference type="Proteomes" id="UP000053825">
    <property type="component" value="Unassembled WGS sequence"/>
</dbReference>
<dbReference type="PANTHER" id="PTHR46060">
    <property type="entry name" value="MARINER MOS1 TRANSPOSASE-LIKE PROTEIN"/>
    <property type="match status" value="1"/>
</dbReference>
<dbReference type="GO" id="GO:0000729">
    <property type="term" value="P:DNA double-strand break processing"/>
    <property type="evidence" value="ECO:0007669"/>
    <property type="project" value="TreeGrafter"/>
</dbReference>
<feature type="non-terminal residue" evidence="1">
    <location>
        <position position="1"/>
    </location>
</feature>
<dbReference type="GO" id="GO:0044774">
    <property type="term" value="P:mitotic DNA integrity checkpoint signaling"/>
    <property type="evidence" value="ECO:0007669"/>
    <property type="project" value="TreeGrafter"/>
</dbReference>
<dbReference type="GO" id="GO:0031297">
    <property type="term" value="P:replication fork processing"/>
    <property type="evidence" value="ECO:0007669"/>
    <property type="project" value="TreeGrafter"/>
</dbReference>
<keyword evidence="1" id="KW-0489">Methyltransferase</keyword>
<dbReference type="GO" id="GO:0000014">
    <property type="term" value="F:single-stranded DNA endodeoxyribonuclease activity"/>
    <property type="evidence" value="ECO:0007669"/>
    <property type="project" value="TreeGrafter"/>
</dbReference>
<keyword evidence="2" id="KW-1185">Reference proteome</keyword>
<dbReference type="GO" id="GO:0046975">
    <property type="term" value="F:histone H3K36 methyltransferase activity"/>
    <property type="evidence" value="ECO:0007669"/>
    <property type="project" value="TreeGrafter"/>
</dbReference>
<reference evidence="1 2" key="1">
    <citation type="submission" date="2015-07" db="EMBL/GenBank/DDBJ databases">
        <title>The genome of Habropoda laboriosa.</title>
        <authorList>
            <person name="Pan H."/>
            <person name="Kapheim K."/>
        </authorList>
    </citation>
    <scope>NUCLEOTIDE SEQUENCE [LARGE SCALE GENOMIC DNA]</scope>
    <source>
        <strain evidence="1">0110345459</strain>
    </source>
</reference>
<dbReference type="GO" id="GO:0006303">
    <property type="term" value="P:double-strand break repair via nonhomologous end joining"/>
    <property type="evidence" value="ECO:0007669"/>
    <property type="project" value="TreeGrafter"/>
</dbReference>
<name>A0A0L7RKV3_9HYME</name>
<dbReference type="GO" id="GO:0003690">
    <property type="term" value="F:double-stranded DNA binding"/>
    <property type="evidence" value="ECO:0007669"/>
    <property type="project" value="TreeGrafter"/>
</dbReference>